<dbReference type="AlphaFoldDB" id="I2F443"/>
<dbReference type="KEGG" id="mpg:Theba_0990"/>
<evidence type="ECO:0000313" key="2">
    <source>
        <dbReference type="Proteomes" id="UP000002881"/>
    </source>
</evidence>
<accession>I2F443</accession>
<name>I2F443_9BACT</name>
<protein>
    <submittedName>
        <fullName evidence="1">Uncharacterized protein</fullName>
    </submittedName>
</protein>
<evidence type="ECO:0000313" key="1">
    <source>
        <dbReference type="EMBL" id="AFK06696.1"/>
    </source>
</evidence>
<dbReference type="STRING" id="660470.Theba_0990"/>
<keyword evidence="2" id="KW-1185">Reference proteome</keyword>
<proteinExistence type="predicted"/>
<dbReference type="RefSeq" id="WP_014730711.1">
    <property type="nucleotide sequence ID" value="NC_017934.1"/>
</dbReference>
<organism evidence="1 2">
    <name type="scientific">Mesotoga prima MesG1.Ag.4.2</name>
    <dbReference type="NCBI Taxonomy" id="660470"/>
    <lineage>
        <taxon>Bacteria</taxon>
        <taxon>Thermotogati</taxon>
        <taxon>Thermotogota</taxon>
        <taxon>Thermotogae</taxon>
        <taxon>Kosmotogales</taxon>
        <taxon>Kosmotogaceae</taxon>
        <taxon>Mesotoga</taxon>
    </lineage>
</organism>
<dbReference type="HOGENOM" id="CLU_2899015_0_0_0"/>
<gene>
    <name evidence="1" type="ORF">Theba_0990</name>
</gene>
<dbReference type="GeneID" id="87106822"/>
<sequence>MEVKKPKWFDSWIEIDESYLKVAGTSWRLKANAPKKVKREYQRLLKQITGNNDYPYSWKHER</sequence>
<dbReference type="Proteomes" id="UP000002881">
    <property type="component" value="Chromosome"/>
</dbReference>
<dbReference type="EMBL" id="CP003532">
    <property type="protein sequence ID" value="AFK06696.1"/>
    <property type="molecule type" value="Genomic_DNA"/>
</dbReference>
<reference evidence="1 2" key="1">
    <citation type="journal article" date="2012" name="Genome Biol. Evol.">
        <title>Genome Sequence of the Mesophilic Thermotogales Bacterium Mesotoga prima MesG1.Ag.4.2 Reveals the Largest Thermotogales Genome To Date.</title>
        <authorList>
            <person name="Zhaxybayeva O."/>
            <person name="Swithers K.S."/>
            <person name="Foght J."/>
            <person name="Green A.G."/>
            <person name="Bruce D."/>
            <person name="Detter C."/>
            <person name="Han S."/>
            <person name="Teshima H."/>
            <person name="Han J."/>
            <person name="Woyke T."/>
            <person name="Pitluck S."/>
            <person name="Nolan M."/>
            <person name="Ivanova N."/>
            <person name="Pati A."/>
            <person name="Land M.L."/>
            <person name="Dlutek M."/>
            <person name="Doolittle W.F."/>
            <person name="Noll K.M."/>
            <person name="Nesbo C.L."/>
        </authorList>
    </citation>
    <scope>NUCLEOTIDE SEQUENCE [LARGE SCALE GENOMIC DNA]</scope>
    <source>
        <strain evidence="2">mesG1.Ag.4.2</strain>
    </source>
</reference>